<accession>A0A1C6S0W3</accession>
<proteinExistence type="predicted"/>
<evidence type="ECO:0000313" key="2">
    <source>
        <dbReference type="Proteomes" id="UP000198906"/>
    </source>
</evidence>
<dbReference type="RefSeq" id="WP_091459679.1">
    <property type="nucleotide sequence ID" value="NZ_FMHU01000002.1"/>
</dbReference>
<keyword evidence="2" id="KW-1185">Reference proteome</keyword>
<name>A0A1C6S0W3_9ACTN</name>
<organism evidence="1 2">
    <name type="scientific">Micromonospora inyonensis</name>
    <dbReference type="NCBI Taxonomy" id="47866"/>
    <lineage>
        <taxon>Bacteria</taxon>
        <taxon>Bacillati</taxon>
        <taxon>Actinomycetota</taxon>
        <taxon>Actinomycetes</taxon>
        <taxon>Micromonosporales</taxon>
        <taxon>Micromonosporaceae</taxon>
        <taxon>Micromonospora</taxon>
    </lineage>
</organism>
<protein>
    <submittedName>
        <fullName evidence="1">Uncharacterized protein</fullName>
    </submittedName>
</protein>
<gene>
    <name evidence="1" type="ORF">GA0074694_3556</name>
</gene>
<dbReference type="STRING" id="47866.GA0074694_3556"/>
<dbReference type="Proteomes" id="UP000198906">
    <property type="component" value="Unassembled WGS sequence"/>
</dbReference>
<dbReference type="EMBL" id="FMHU01000002">
    <property type="protein sequence ID" value="SCL23114.1"/>
    <property type="molecule type" value="Genomic_DNA"/>
</dbReference>
<reference evidence="2" key="1">
    <citation type="submission" date="2016-06" db="EMBL/GenBank/DDBJ databases">
        <authorList>
            <person name="Varghese N."/>
        </authorList>
    </citation>
    <scope>NUCLEOTIDE SEQUENCE [LARGE SCALE GENOMIC DNA]</scope>
    <source>
        <strain evidence="2">DSM 46123</strain>
    </source>
</reference>
<sequence>MPAVLYRQRSLSQDVDLGQPLPATSSPGMAEPRTTTYRRVDPMAPQLYTAEQVLAIATEAYLRGRYDADVNDLHGTWAEFDEPRATREQRVAARLADMDHRARVRAAREGRPYRIYRGGPVDWDTGRPAQHRIAS</sequence>
<dbReference type="AlphaFoldDB" id="A0A1C6S0W3"/>
<evidence type="ECO:0000313" key="1">
    <source>
        <dbReference type="EMBL" id="SCL23114.1"/>
    </source>
</evidence>